<dbReference type="SUPFAM" id="SSF53697">
    <property type="entry name" value="SIS domain"/>
    <property type="match status" value="1"/>
</dbReference>
<proteinExistence type="predicted"/>
<sequence length="201" mass="21117">MQTKITDIGKTVLAKEAHALEVISKRLSNSFTEAVKLLYNTKGKVVLSGVGKSGIVAKKIVATLSSTGTFSVFIHPVEALHGDMGMIAPEDVIIIISHGGETPELNTFAHLIRKRGHKIIVITAHPDSSLGKTGDIVIETYVTEEACAACTTFNLAPTTSAIVSLALGDAIASALQEVKGITIEHFAHMHPAGRLGKLASG</sequence>
<dbReference type="InterPro" id="IPR050986">
    <property type="entry name" value="GutQ/KpsF_isomerases"/>
</dbReference>
<comment type="caution">
    <text evidence="2">The sequence shown here is derived from an EMBL/GenBank/DDBJ whole genome shotgun (WGS) entry which is preliminary data.</text>
</comment>
<dbReference type="PROSITE" id="PS51464">
    <property type="entry name" value="SIS"/>
    <property type="match status" value="1"/>
</dbReference>
<dbReference type="EMBL" id="PCYI01000028">
    <property type="protein sequence ID" value="PIR44518.1"/>
    <property type="molecule type" value="Genomic_DNA"/>
</dbReference>
<dbReference type="Gene3D" id="3.40.50.10490">
    <property type="entry name" value="Glucose-6-phosphate isomerase like protein, domain 1"/>
    <property type="match status" value="1"/>
</dbReference>
<gene>
    <name evidence="2" type="ORF">COV10_04300</name>
</gene>
<dbReference type="Pfam" id="PF01380">
    <property type="entry name" value="SIS"/>
    <property type="match status" value="1"/>
</dbReference>
<organism evidence="2 3">
    <name type="scientific">Candidatus Vogelbacteria bacterium CG10_big_fil_rev_8_21_14_0_10_51_16</name>
    <dbReference type="NCBI Taxonomy" id="1975045"/>
    <lineage>
        <taxon>Bacteria</taxon>
        <taxon>Candidatus Vogeliibacteriota</taxon>
    </lineage>
</organism>
<name>A0A2H0RDC8_9BACT</name>
<evidence type="ECO:0000313" key="2">
    <source>
        <dbReference type="EMBL" id="PIR44518.1"/>
    </source>
</evidence>
<dbReference type="PANTHER" id="PTHR42745:SF1">
    <property type="entry name" value="ARABINOSE 5-PHOSPHATE ISOMERASE KDSD"/>
    <property type="match status" value="1"/>
</dbReference>
<accession>A0A2H0RDC8</accession>
<dbReference type="InterPro" id="IPR035474">
    <property type="entry name" value="SIS_Kpsf"/>
</dbReference>
<feature type="domain" description="SIS" evidence="1">
    <location>
        <begin position="34"/>
        <end position="181"/>
    </location>
</feature>
<dbReference type="CDD" id="cd05014">
    <property type="entry name" value="SIS_Kpsf"/>
    <property type="match status" value="1"/>
</dbReference>
<dbReference type="InterPro" id="IPR046348">
    <property type="entry name" value="SIS_dom_sf"/>
</dbReference>
<reference evidence="2 3" key="1">
    <citation type="submission" date="2017-09" db="EMBL/GenBank/DDBJ databases">
        <title>Depth-based differentiation of microbial function through sediment-hosted aquifers and enrichment of novel symbionts in the deep terrestrial subsurface.</title>
        <authorList>
            <person name="Probst A.J."/>
            <person name="Ladd B."/>
            <person name="Jarett J.K."/>
            <person name="Geller-Mcgrath D.E."/>
            <person name="Sieber C.M."/>
            <person name="Emerson J.B."/>
            <person name="Anantharaman K."/>
            <person name="Thomas B.C."/>
            <person name="Malmstrom R."/>
            <person name="Stieglmeier M."/>
            <person name="Klingl A."/>
            <person name="Woyke T."/>
            <person name="Ryan C.M."/>
            <person name="Banfield J.F."/>
        </authorList>
    </citation>
    <scope>NUCLEOTIDE SEQUENCE [LARGE SCALE GENOMIC DNA]</scope>
    <source>
        <strain evidence="2">CG10_big_fil_rev_8_21_14_0_10_51_16</strain>
    </source>
</reference>
<dbReference type="PANTHER" id="PTHR42745">
    <property type="match status" value="1"/>
</dbReference>
<evidence type="ECO:0000313" key="3">
    <source>
        <dbReference type="Proteomes" id="UP000228767"/>
    </source>
</evidence>
<protein>
    <recommendedName>
        <fullName evidence="1">SIS domain-containing protein</fullName>
    </recommendedName>
</protein>
<dbReference type="InterPro" id="IPR001347">
    <property type="entry name" value="SIS_dom"/>
</dbReference>
<dbReference type="Proteomes" id="UP000228767">
    <property type="component" value="Unassembled WGS sequence"/>
</dbReference>
<dbReference type="GO" id="GO:1901135">
    <property type="term" value="P:carbohydrate derivative metabolic process"/>
    <property type="evidence" value="ECO:0007669"/>
    <property type="project" value="InterPro"/>
</dbReference>
<dbReference type="AlphaFoldDB" id="A0A2H0RDC8"/>
<dbReference type="GO" id="GO:0097367">
    <property type="term" value="F:carbohydrate derivative binding"/>
    <property type="evidence" value="ECO:0007669"/>
    <property type="project" value="InterPro"/>
</dbReference>
<evidence type="ECO:0000259" key="1">
    <source>
        <dbReference type="PROSITE" id="PS51464"/>
    </source>
</evidence>